<evidence type="ECO:0000313" key="2">
    <source>
        <dbReference type="Proteomes" id="UP000037643"/>
    </source>
</evidence>
<accession>A0A0G3X5I9</accession>
<name>A0A0G3X5I9_9SPHN</name>
<evidence type="ECO:0000313" key="1">
    <source>
        <dbReference type="EMBL" id="AKM06462.1"/>
    </source>
</evidence>
<gene>
    <name evidence="1" type="ORF">AM2010_374</name>
</gene>
<dbReference type="OrthoDB" id="7582966at2"/>
<proteinExistence type="predicted"/>
<dbReference type="Proteomes" id="UP000037643">
    <property type="component" value="Chromosome"/>
</dbReference>
<organism evidence="1 2">
    <name type="scientific">Pelagerythrobacter marensis</name>
    <dbReference type="NCBI Taxonomy" id="543877"/>
    <lineage>
        <taxon>Bacteria</taxon>
        <taxon>Pseudomonadati</taxon>
        <taxon>Pseudomonadota</taxon>
        <taxon>Alphaproteobacteria</taxon>
        <taxon>Sphingomonadales</taxon>
        <taxon>Erythrobacteraceae</taxon>
        <taxon>Pelagerythrobacter</taxon>
    </lineage>
</organism>
<dbReference type="RefSeq" id="WP_047805627.1">
    <property type="nucleotide sequence ID" value="NZ_CP011805.1"/>
</dbReference>
<reference evidence="1 2" key="1">
    <citation type="submission" date="2015-06" db="EMBL/GenBank/DDBJ databases">
        <authorList>
            <person name="Kim K.M."/>
        </authorList>
    </citation>
    <scope>NUCLEOTIDE SEQUENCE [LARGE SCALE GENOMIC DNA]</scope>
    <source>
        <strain evidence="1 2">KCTC 22370</strain>
    </source>
</reference>
<dbReference type="AlphaFoldDB" id="A0A0G3X5I9"/>
<dbReference type="PATRIC" id="fig|543877.4.peg.377"/>
<protein>
    <submittedName>
        <fullName evidence="1">Uncharacterized protein</fullName>
    </submittedName>
</protein>
<keyword evidence="2" id="KW-1185">Reference proteome</keyword>
<dbReference type="EMBL" id="CP011805">
    <property type="protein sequence ID" value="AKM06462.1"/>
    <property type="molecule type" value="Genomic_DNA"/>
</dbReference>
<dbReference type="KEGG" id="amx:AM2010_374"/>
<sequence>MFSLILTALLIQGGTATEGEAVRSAETAAVSKAAATEDLERKVCRTFRVTGSRAKRERVCMTRAQWIAHERETRDEAGRVTNTGVCSNAEMCSGG</sequence>